<dbReference type="SUPFAM" id="SSF48576">
    <property type="entry name" value="Terpenoid synthases"/>
    <property type="match status" value="1"/>
</dbReference>
<dbReference type="SFLD" id="SFLDG01018">
    <property type="entry name" value="Squalene/Phytoene_Synthase_Lik"/>
    <property type="match status" value="1"/>
</dbReference>
<keyword evidence="1" id="KW-0808">Transferase</keyword>
<dbReference type="InterPro" id="IPR044843">
    <property type="entry name" value="Trans_IPPS_bact-type"/>
</dbReference>
<feature type="compositionally biased region" description="Basic and acidic residues" evidence="2">
    <location>
        <begin position="306"/>
        <end position="321"/>
    </location>
</feature>
<dbReference type="GO" id="GO:0008299">
    <property type="term" value="P:isoprenoid biosynthetic process"/>
    <property type="evidence" value="ECO:0007669"/>
    <property type="project" value="UniProtKB-ARBA"/>
</dbReference>
<dbReference type="InterPro" id="IPR002060">
    <property type="entry name" value="Squ/phyt_synthse"/>
</dbReference>
<dbReference type="PANTHER" id="PTHR31480">
    <property type="entry name" value="BIFUNCTIONAL LYCOPENE CYCLASE/PHYTOENE SYNTHASE"/>
    <property type="match status" value="1"/>
</dbReference>
<dbReference type="RefSeq" id="WP_227261661.1">
    <property type="nucleotide sequence ID" value="NZ_BAAADU010000002.1"/>
</dbReference>
<name>A0AAV3SYG9_9EURY</name>
<proteinExistence type="predicted"/>
<reference evidence="3 4" key="1">
    <citation type="journal article" date="2019" name="Int. J. Syst. Evol. Microbiol.">
        <title>The Global Catalogue of Microorganisms (GCM) 10K type strain sequencing project: providing services to taxonomists for standard genome sequencing and annotation.</title>
        <authorList>
            <consortium name="The Broad Institute Genomics Platform"/>
            <consortium name="The Broad Institute Genome Sequencing Center for Infectious Disease"/>
            <person name="Wu L."/>
            <person name="Ma J."/>
        </authorList>
    </citation>
    <scope>NUCLEOTIDE SEQUENCE [LARGE SCALE GENOMIC DNA]</scope>
    <source>
        <strain evidence="3 4">JCM 16327</strain>
    </source>
</reference>
<dbReference type="SFLD" id="SFLDG01212">
    <property type="entry name" value="Phytoene_synthase_like"/>
    <property type="match status" value="1"/>
</dbReference>
<keyword evidence="4" id="KW-1185">Reference proteome</keyword>
<organism evidence="3 4">
    <name type="scientific">Salarchaeum japonicum</name>
    <dbReference type="NCBI Taxonomy" id="555573"/>
    <lineage>
        <taxon>Archaea</taxon>
        <taxon>Methanobacteriati</taxon>
        <taxon>Methanobacteriota</taxon>
        <taxon>Stenosarchaea group</taxon>
        <taxon>Halobacteria</taxon>
        <taxon>Halobacteriales</taxon>
        <taxon>Halobacteriaceae</taxon>
    </lineage>
</organism>
<dbReference type="SFLD" id="SFLDS00005">
    <property type="entry name" value="Isoprenoid_Synthase_Type_I"/>
    <property type="match status" value="1"/>
</dbReference>
<accession>A0AAV3SYG9</accession>
<comment type="caution">
    <text evidence="3">The sequence shown here is derived from an EMBL/GenBank/DDBJ whole genome shotgun (WGS) entry which is preliminary data.</text>
</comment>
<dbReference type="EMBL" id="BAAADU010000002">
    <property type="protein sequence ID" value="GAA0646676.1"/>
    <property type="molecule type" value="Genomic_DNA"/>
</dbReference>
<evidence type="ECO:0000256" key="2">
    <source>
        <dbReference type="SAM" id="MobiDB-lite"/>
    </source>
</evidence>
<gene>
    <name evidence="3" type="ORF">GCM10009019_06280</name>
</gene>
<dbReference type="InterPro" id="IPR033904">
    <property type="entry name" value="Trans_IPPS_HH"/>
</dbReference>
<dbReference type="InterPro" id="IPR019845">
    <property type="entry name" value="Squalene/phytoene_synthase_CS"/>
</dbReference>
<dbReference type="Proteomes" id="UP001500194">
    <property type="component" value="Unassembled WGS sequence"/>
</dbReference>
<dbReference type="GO" id="GO:0051996">
    <property type="term" value="F:squalene synthase [NAD(P)H] activity"/>
    <property type="evidence" value="ECO:0007669"/>
    <property type="project" value="InterPro"/>
</dbReference>
<dbReference type="Gene3D" id="1.10.600.10">
    <property type="entry name" value="Farnesyl Diphosphate Synthase"/>
    <property type="match status" value="1"/>
</dbReference>
<feature type="region of interest" description="Disordered" evidence="2">
    <location>
        <begin position="301"/>
        <end position="321"/>
    </location>
</feature>
<dbReference type="InterPro" id="IPR008949">
    <property type="entry name" value="Isoprenoid_synthase_dom_sf"/>
</dbReference>
<evidence type="ECO:0000313" key="3">
    <source>
        <dbReference type="EMBL" id="GAA0646676.1"/>
    </source>
</evidence>
<dbReference type="Pfam" id="PF00494">
    <property type="entry name" value="SQS_PSY"/>
    <property type="match status" value="1"/>
</dbReference>
<dbReference type="AlphaFoldDB" id="A0AAV3SYG9"/>
<dbReference type="CDD" id="cd00683">
    <property type="entry name" value="Trans_IPPS_HH"/>
    <property type="match status" value="1"/>
</dbReference>
<dbReference type="PROSITE" id="PS01045">
    <property type="entry name" value="SQUALEN_PHYTOEN_SYN_2"/>
    <property type="match status" value="1"/>
</dbReference>
<evidence type="ECO:0000256" key="1">
    <source>
        <dbReference type="ARBA" id="ARBA00022679"/>
    </source>
</evidence>
<dbReference type="GO" id="GO:0004311">
    <property type="term" value="F:geranylgeranyl diphosphate synthase activity"/>
    <property type="evidence" value="ECO:0007669"/>
    <property type="project" value="InterPro"/>
</dbReference>
<dbReference type="GeneID" id="68572254"/>
<protein>
    <submittedName>
        <fullName evidence="3">Phytoene/squalene synthase family protein</fullName>
    </submittedName>
</protein>
<evidence type="ECO:0000313" key="4">
    <source>
        <dbReference type="Proteomes" id="UP001500194"/>
    </source>
</evidence>
<sequence>MVSREQVATAKSIHRRTGKTFYLATRLLPERVRRGTYVLYGFFRVADEVVDGDEDRSPDEQRAELERIREGVLGDATPDDPVLAAFADVKEEYGIPDGEVEVFLDAMEADIEQRTYETAADLDEYMRGSAVSVGHMMVYLMDPERENADAALPHAGALGKAFQLTNFIRDVREDIDDLDRVYVPMERLRSNGVTIDQLRNHESSKGLTTALQSELSRAESLYREGVAGIKYLPRDCQFPVLLAAVLYAEHHRLIRQRGFDVLSDPPSLSLPRKLYVTAKTSWRWWRNDDPEAVFDAVSAVPADRAGAPEDDREREEGIATL</sequence>